<organism evidence="1 2">
    <name type="scientific">[Clostridium] asparagiforme DSM 15981</name>
    <dbReference type="NCBI Taxonomy" id="518636"/>
    <lineage>
        <taxon>Bacteria</taxon>
        <taxon>Bacillati</taxon>
        <taxon>Bacillota</taxon>
        <taxon>Clostridia</taxon>
        <taxon>Lachnospirales</taxon>
        <taxon>Lachnospiraceae</taxon>
        <taxon>Enterocloster</taxon>
    </lineage>
</organism>
<accession>C0D5Q3</accession>
<proteinExistence type="predicted"/>
<dbReference type="AlphaFoldDB" id="C0D5Q3"/>
<name>C0D5Q3_9FIRM</name>
<evidence type="ECO:0000313" key="1">
    <source>
        <dbReference type="EMBL" id="EEG53327.1"/>
    </source>
</evidence>
<dbReference type="HOGENOM" id="CLU_2506785_0_0_9"/>
<sequence length="85" mass="9626">MKFLHIYLTYQILIYGKKTNSVIGMGLEQALHNTRLSPCIENIIGVVNVLIHAKKQIIVKWCIHCKTPKFGYIATATLPICIETL</sequence>
<reference evidence="1 2" key="2">
    <citation type="submission" date="2009-02" db="EMBL/GenBank/DDBJ databases">
        <title>Draft genome sequence of Clostridium asparagiforme (DSM 15981).</title>
        <authorList>
            <person name="Sudarsanam P."/>
            <person name="Ley R."/>
            <person name="Guruge J."/>
            <person name="Turnbaugh P.J."/>
            <person name="Mahowald M."/>
            <person name="Liep D."/>
            <person name="Gordon J."/>
        </authorList>
    </citation>
    <scope>NUCLEOTIDE SEQUENCE [LARGE SCALE GENOMIC DNA]</scope>
    <source>
        <strain evidence="1 2">DSM 15981</strain>
    </source>
</reference>
<protein>
    <submittedName>
        <fullName evidence="1">Uncharacterized protein</fullName>
    </submittedName>
</protein>
<dbReference type="Proteomes" id="UP000004756">
    <property type="component" value="Unassembled WGS sequence"/>
</dbReference>
<evidence type="ECO:0000313" key="2">
    <source>
        <dbReference type="Proteomes" id="UP000004756"/>
    </source>
</evidence>
<comment type="caution">
    <text evidence="1">The sequence shown here is derived from an EMBL/GenBank/DDBJ whole genome shotgun (WGS) entry which is preliminary data.</text>
</comment>
<keyword evidence="2" id="KW-1185">Reference proteome</keyword>
<reference evidence="1 2" key="1">
    <citation type="submission" date="2009-01" db="EMBL/GenBank/DDBJ databases">
        <authorList>
            <person name="Fulton L."/>
            <person name="Clifton S."/>
            <person name="Fulton B."/>
            <person name="Xu J."/>
            <person name="Minx P."/>
            <person name="Pepin K.H."/>
            <person name="Johnson M."/>
            <person name="Bhonagiri V."/>
            <person name="Nash W.E."/>
            <person name="Mardis E.R."/>
            <person name="Wilson R.K."/>
        </authorList>
    </citation>
    <scope>NUCLEOTIDE SEQUENCE [LARGE SCALE GENOMIC DNA]</scope>
    <source>
        <strain evidence="1 2">DSM 15981</strain>
    </source>
</reference>
<dbReference type="EMBL" id="ACCJ01000379">
    <property type="protein sequence ID" value="EEG53327.1"/>
    <property type="molecule type" value="Genomic_DNA"/>
</dbReference>
<gene>
    <name evidence="1" type="ORF">CLOSTASPAR_04599</name>
</gene>